<evidence type="ECO:0000313" key="2">
    <source>
        <dbReference type="Proteomes" id="UP000276776"/>
    </source>
</evidence>
<evidence type="ECO:0000313" key="1">
    <source>
        <dbReference type="EMBL" id="VDN00227.1"/>
    </source>
</evidence>
<proteinExistence type="predicted"/>
<name>A0A0N5CTQ8_THECL</name>
<sequence length="72" mass="8098">MITLEVIIPEIEISQSSWLDEVLKAVLHRFGRMVIVCCEKLLCAISIHDLKNQVNSAFRSVLVEAVIGGVRY</sequence>
<gene>
    <name evidence="1" type="ORF">TCLT_LOCUS3608</name>
</gene>
<evidence type="ECO:0000313" key="3">
    <source>
        <dbReference type="WBParaSite" id="TCLT_0000361901-mRNA-1"/>
    </source>
</evidence>
<dbReference type="Proteomes" id="UP000276776">
    <property type="component" value="Unassembled WGS sequence"/>
</dbReference>
<dbReference type="WBParaSite" id="TCLT_0000361901-mRNA-1">
    <property type="protein sequence ID" value="TCLT_0000361901-mRNA-1"/>
    <property type="gene ID" value="TCLT_0000361901"/>
</dbReference>
<dbReference type="AlphaFoldDB" id="A0A0N5CTQ8"/>
<keyword evidence="2" id="KW-1185">Reference proteome</keyword>
<reference evidence="1 2" key="2">
    <citation type="submission" date="2018-11" db="EMBL/GenBank/DDBJ databases">
        <authorList>
            <consortium name="Pathogen Informatics"/>
        </authorList>
    </citation>
    <scope>NUCLEOTIDE SEQUENCE [LARGE SCALE GENOMIC DNA]</scope>
</reference>
<dbReference type="EMBL" id="UYYF01001950">
    <property type="protein sequence ID" value="VDN00227.1"/>
    <property type="molecule type" value="Genomic_DNA"/>
</dbReference>
<organism evidence="3">
    <name type="scientific">Thelazia callipaeda</name>
    <name type="common">Oriental eyeworm</name>
    <name type="synonym">Parasitic nematode</name>
    <dbReference type="NCBI Taxonomy" id="103827"/>
    <lineage>
        <taxon>Eukaryota</taxon>
        <taxon>Metazoa</taxon>
        <taxon>Ecdysozoa</taxon>
        <taxon>Nematoda</taxon>
        <taxon>Chromadorea</taxon>
        <taxon>Rhabditida</taxon>
        <taxon>Spirurina</taxon>
        <taxon>Spiruromorpha</taxon>
        <taxon>Thelazioidea</taxon>
        <taxon>Thelaziidae</taxon>
        <taxon>Thelazia</taxon>
    </lineage>
</organism>
<accession>A0A0N5CTQ8</accession>
<protein>
    <submittedName>
        <fullName evidence="3">DUF2179 domain-containing protein</fullName>
    </submittedName>
</protein>
<reference evidence="3" key="1">
    <citation type="submission" date="2017-02" db="UniProtKB">
        <authorList>
            <consortium name="WormBaseParasite"/>
        </authorList>
    </citation>
    <scope>IDENTIFICATION</scope>
</reference>